<dbReference type="OrthoDB" id="266054at2"/>
<evidence type="ECO:0000256" key="1">
    <source>
        <dbReference type="SAM" id="SignalP"/>
    </source>
</evidence>
<sequence>MSTPFHFTLLFLIAGLLSACQPEVPPTTAKNADLVTPKWQNVNIQFTGPQSSEDAAENPFRDYRLDVNFFLNDSVFTVPGYYAADGDAANSSAEGGNVWAVNFRPAHEGAWRWEAVMRKGEDIVYNDQQTSGERIEVGNQTGTLFVGPPAAGERGRLVRTHPRYLQWAETGKYFLKGGADSPENLLGYADFDGTYRHSNTFRDGENKTEGLHHFTSHEADFTSGSPTWGDGKGKGILGAISYLAARGINSIYFLTLNINGDGKDVWPFVDHKTFDRYDVSKLAQWERVFQHADDLGMNLHFVLQETENETLLDNGDTGPMRKLYFRELIARFGHHRAVTWNLGEENGPNDWSKTHQNNAQQKAEIAWLANNDPYQGYIVLHTHPHEAAFAEIYEPLLGNKQLNGLSIQIGNPYSAYEVTKKWIQRSEAAQSPWIMSLDEVGPWWRGLDPDAGFSPNPALNNQDSLRALTLWGNLMAGGAGVEWYFGAYNENNDLNTEDWRSRDRAWGWTSRTIDFFTEHVPFHEMSPMEELVSAPVRCLAKSGETYLVHLPYGGTASLDLSAVSGNFSVHWFDPAAADGSRLMEQEPQAAGGQLKLTAPGKGDWACLLRKI</sequence>
<feature type="signal peptide" evidence="1">
    <location>
        <begin position="1"/>
        <end position="19"/>
    </location>
</feature>
<proteinExistence type="predicted"/>
<dbReference type="STRING" id="478744.SAMN05444359_114103"/>
<accession>A0A1H9I9R7</accession>
<dbReference type="Gene3D" id="3.20.20.80">
    <property type="entry name" value="Glycosidases"/>
    <property type="match status" value="1"/>
</dbReference>
<dbReference type="Gene3D" id="2.60.40.10">
    <property type="entry name" value="Immunoglobulins"/>
    <property type="match status" value="1"/>
</dbReference>
<evidence type="ECO:0000259" key="2">
    <source>
        <dbReference type="Pfam" id="PF16586"/>
    </source>
</evidence>
<dbReference type="Proteomes" id="UP000199021">
    <property type="component" value="Unassembled WGS sequence"/>
</dbReference>
<keyword evidence="1" id="KW-0732">Signal</keyword>
<dbReference type="Pfam" id="PF16586">
    <property type="entry name" value="DUF5060"/>
    <property type="match status" value="1"/>
</dbReference>
<dbReference type="InterPro" id="IPR013783">
    <property type="entry name" value="Ig-like_fold"/>
</dbReference>
<dbReference type="AlphaFoldDB" id="A0A1H9I9R7"/>
<feature type="chain" id="PRO_5011559935" description="DUF5060 domain-containing protein" evidence="1">
    <location>
        <begin position="20"/>
        <end position="611"/>
    </location>
</feature>
<evidence type="ECO:0000313" key="4">
    <source>
        <dbReference type="Proteomes" id="UP000199021"/>
    </source>
</evidence>
<dbReference type="InterPro" id="IPR032260">
    <property type="entry name" value="DUF5060"/>
</dbReference>
<evidence type="ECO:0000313" key="3">
    <source>
        <dbReference type="EMBL" id="SEQ71307.1"/>
    </source>
</evidence>
<dbReference type="InParanoid" id="A0A1H9I9R7"/>
<feature type="domain" description="DUF5060" evidence="2">
    <location>
        <begin position="37"/>
        <end position="116"/>
    </location>
</feature>
<dbReference type="EMBL" id="FOFB01000014">
    <property type="protein sequence ID" value="SEQ71307.1"/>
    <property type="molecule type" value="Genomic_DNA"/>
</dbReference>
<name>A0A1H9I9R7_9BACT</name>
<gene>
    <name evidence="3" type="ORF">SAMN05444359_114103</name>
</gene>
<reference evidence="4" key="1">
    <citation type="submission" date="2016-10" db="EMBL/GenBank/DDBJ databases">
        <authorList>
            <person name="Varghese N."/>
            <person name="Submissions S."/>
        </authorList>
    </citation>
    <scope>NUCLEOTIDE SEQUENCE [LARGE SCALE GENOMIC DNA]</scope>
    <source>
        <strain evidence="4">DSM 24740</strain>
    </source>
</reference>
<dbReference type="RefSeq" id="WP_090169434.1">
    <property type="nucleotide sequence ID" value="NZ_FOFB01000014.1"/>
</dbReference>
<organism evidence="3 4">
    <name type="scientific">Neolewinella agarilytica</name>
    <dbReference type="NCBI Taxonomy" id="478744"/>
    <lineage>
        <taxon>Bacteria</taxon>
        <taxon>Pseudomonadati</taxon>
        <taxon>Bacteroidota</taxon>
        <taxon>Saprospiria</taxon>
        <taxon>Saprospirales</taxon>
        <taxon>Lewinellaceae</taxon>
        <taxon>Neolewinella</taxon>
    </lineage>
</organism>
<protein>
    <recommendedName>
        <fullName evidence="2">DUF5060 domain-containing protein</fullName>
    </recommendedName>
</protein>
<keyword evidence="4" id="KW-1185">Reference proteome</keyword>